<evidence type="ECO:0000313" key="1">
    <source>
        <dbReference type="EMBL" id="KAJ9536337.1"/>
    </source>
</evidence>
<dbReference type="SUPFAM" id="SSF56672">
    <property type="entry name" value="DNA/RNA polymerases"/>
    <property type="match status" value="1"/>
</dbReference>
<evidence type="ECO:0008006" key="3">
    <source>
        <dbReference type="Google" id="ProtNLM"/>
    </source>
</evidence>
<reference evidence="1" key="1">
    <citation type="submission" date="2023-03" db="EMBL/GenBank/DDBJ databases">
        <title>Chromosome-scale reference genome and RAD-based genetic map of yellow starthistle (Centaurea solstitialis) reveal putative structural variation and QTLs associated with invader traits.</title>
        <authorList>
            <person name="Reatini B."/>
            <person name="Cang F.A."/>
            <person name="Jiang Q."/>
            <person name="Mckibben M.T.W."/>
            <person name="Barker M.S."/>
            <person name="Rieseberg L.H."/>
            <person name="Dlugosch K.M."/>
        </authorList>
    </citation>
    <scope>NUCLEOTIDE SEQUENCE</scope>
    <source>
        <strain evidence="1">CAN-66</strain>
        <tissue evidence="1">Leaf</tissue>
    </source>
</reference>
<dbReference type="InterPro" id="IPR043502">
    <property type="entry name" value="DNA/RNA_pol_sf"/>
</dbReference>
<gene>
    <name evidence="1" type="ORF">OSB04_un000488</name>
</gene>
<dbReference type="Proteomes" id="UP001172457">
    <property type="component" value="Unassembled WGS sequence"/>
</dbReference>
<dbReference type="PANTHER" id="PTHR11439">
    <property type="entry name" value="GAG-POL-RELATED RETROTRANSPOSON"/>
    <property type="match status" value="1"/>
</dbReference>
<accession>A0AA38SNI3</accession>
<protein>
    <recommendedName>
        <fullName evidence="3">Reverse transcriptase Ty1/copia-type domain-containing protein</fullName>
    </recommendedName>
</protein>
<dbReference type="AlphaFoldDB" id="A0AA38SNI3"/>
<organism evidence="1 2">
    <name type="scientific">Centaurea solstitialis</name>
    <name type="common">yellow star-thistle</name>
    <dbReference type="NCBI Taxonomy" id="347529"/>
    <lineage>
        <taxon>Eukaryota</taxon>
        <taxon>Viridiplantae</taxon>
        <taxon>Streptophyta</taxon>
        <taxon>Embryophyta</taxon>
        <taxon>Tracheophyta</taxon>
        <taxon>Spermatophyta</taxon>
        <taxon>Magnoliopsida</taxon>
        <taxon>eudicotyledons</taxon>
        <taxon>Gunneridae</taxon>
        <taxon>Pentapetalae</taxon>
        <taxon>asterids</taxon>
        <taxon>campanulids</taxon>
        <taxon>Asterales</taxon>
        <taxon>Asteraceae</taxon>
        <taxon>Carduoideae</taxon>
        <taxon>Cardueae</taxon>
        <taxon>Centaureinae</taxon>
        <taxon>Centaurea</taxon>
    </lineage>
</organism>
<proteinExistence type="predicted"/>
<comment type="caution">
    <text evidence="1">The sequence shown here is derived from an EMBL/GenBank/DDBJ whole genome shotgun (WGS) entry which is preliminary data.</text>
</comment>
<dbReference type="EMBL" id="JARYMX010000032">
    <property type="protein sequence ID" value="KAJ9536337.1"/>
    <property type="molecule type" value="Genomic_DNA"/>
</dbReference>
<name>A0AA38SNI3_9ASTR</name>
<sequence length="282" mass="31951">MTTRAKAGIFKPHHRTDLSHTTNYALHHALFASSDSKTFKTAVKDPKWIHAMRHKLNALHQNNTRSLVPRPINRNVVGSKWVFRTKYHYDGAIDRHKARLVAQVINSWKLHQLEVNNAFLHGHLNECVHMEQPLGFVHPEFPNHLNYFIGLEITYTANGLFLNQSKHAKDILARAQALNGKLAPTPLAANTTFTTSGEPFPDPSHYRSIVGSLQYLTITRPDLSYAMNQVSQFLHAPTVSHYQEVKHILRYLKGTLAFGLTFSKSSHTSFIGYSDADWGLVV</sequence>
<keyword evidence="2" id="KW-1185">Reference proteome</keyword>
<dbReference type="PANTHER" id="PTHR11439:SF455">
    <property type="entry name" value="RLK (RECEPTOR-LIKE PROTEIN KINASE) 8, PUTATIVE-RELATED"/>
    <property type="match status" value="1"/>
</dbReference>
<evidence type="ECO:0000313" key="2">
    <source>
        <dbReference type="Proteomes" id="UP001172457"/>
    </source>
</evidence>